<keyword evidence="2" id="KW-1185">Reference proteome</keyword>
<protein>
    <submittedName>
        <fullName evidence="1">Uncharacterized protein</fullName>
    </submittedName>
</protein>
<accession>A0A6B0GR54</accession>
<organism evidence="1 2">
    <name type="scientific">Halomarina oriensis</name>
    <dbReference type="NCBI Taxonomy" id="671145"/>
    <lineage>
        <taxon>Archaea</taxon>
        <taxon>Methanobacteriati</taxon>
        <taxon>Methanobacteriota</taxon>
        <taxon>Stenosarchaea group</taxon>
        <taxon>Halobacteria</taxon>
        <taxon>Halobacteriales</taxon>
        <taxon>Natronomonadaceae</taxon>
        <taxon>Halomarina</taxon>
    </lineage>
</organism>
<proteinExistence type="predicted"/>
<name>A0A6B0GR54_9EURY</name>
<evidence type="ECO:0000313" key="1">
    <source>
        <dbReference type="EMBL" id="MWG36561.1"/>
    </source>
</evidence>
<gene>
    <name evidence="1" type="ORF">GQS65_19060</name>
</gene>
<evidence type="ECO:0000313" key="2">
    <source>
        <dbReference type="Proteomes" id="UP000451471"/>
    </source>
</evidence>
<dbReference type="AlphaFoldDB" id="A0A6B0GR54"/>
<reference evidence="1 2" key="1">
    <citation type="submission" date="2019-12" db="EMBL/GenBank/DDBJ databases">
        <title>Halocatena pleomorpha gen. nov. sp. nov., an extremely halophilic archaeon of family Halobacteriaceae isolated from saltpan soil.</title>
        <authorList>
            <person name="Pal Y."/>
            <person name="Verma A."/>
            <person name="Krishnamurthi S."/>
            <person name="Kumar P."/>
        </authorList>
    </citation>
    <scope>NUCLEOTIDE SEQUENCE [LARGE SCALE GENOMIC DNA]</scope>
    <source>
        <strain evidence="1 2">JCM 16495</strain>
    </source>
</reference>
<dbReference type="Proteomes" id="UP000451471">
    <property type="component" value="Unassembled WGS sequence"/>
</dbReference>
<sequence length="222" mass="24006">MSPREALQTQVHSALNNTIPAVAALWSIERALAVEDAGGSVDWDRVEDDLWKAAETVGFAHTYVHDDAGVIEQWLRLEDHPSDGPKQVSEELRERPPMQLLDDIQKLAADPDSKLRPEDLATIASNVNDRETMGLAAESCRGEGAPSEGSVATSVTEDITQPNAVSDDVWESVGPVSKRWLSEEAMGSRIATPDGLQPVSGLGSRAIADYAHAWRSRSGGDR</sequence>
<dbReference type="EMBL" id="WSZK01000036">
    <property type="protein sequence ID" value="MWG36561.1"/>
    <property type="molecule type" value="Genomic_DNA"/>
</dbReference>
<comment type="caution">
    <text evidence="1">The sequence shown here is derived from an EMBL/GenBank/DDBJ whole genome shotgun (WGS) entry which is preliminary data.</text>
</comment>